<keyword evidence="3" id="KW-1185">Reference proteome</keyword>
<dbReference type="STRING" id="83767.SAMN05660652_01334"/>
<reference evidence="2 3" key="1">
    <citation type="submission" date="2016-10" db="EMBL/GenBank/DDBJ databases">
        <authorList>
            <person name="de Groot N.N."/>
        </authorList>
    </citation>
    <scope>NUCLEOTIDE SEQUENCE [LARGE SCALE GENOMIC DNA]</scope>
    <source>
        <strain evidence="2 3">DSM 5885</strain>
    </source>
</reference>
<dbReference type="EMBL" id="FNCY01000004">
    <property type="protein sequence ID" value="SDH18122.1"/>
    <property type="molecule type" value="Genomic_DNA"/>
</dbReference>
<gene>
    <name evidence="2" type="ORF">SAMN05660652_01334</name>
</gene>
<evidence type="ECO:0000313" key="3">
    <source>
        <dbReference type="Proteomes" id="UP000198607"/>
    </source>
</evidence>
<accession>A0A1G8AB11</accession>
<dbReference type="Pfam" id="PF11154">
    <property type="entry name" value="DUF2934"/>
    <property type="match status" value="1"/>
</dbReference>
<sequence length="101" mass="10812">MPRATTAKPTTPPRKKTVKAPAVAPQENITPDAITAKTATASRKKTVKAPVAAVSAATICPENRQHHIQEAAYYLAERGGFSGNPEDYWLQAEAQIDLSKA</sequence>
<evidence type="ECO:0000313" key="2">
    <source>
        <dbReference type="EMBL" id="SDH18122.1"/>
    </source>
</evidence>
<proteinExistence type="predicted"/>
<dbReference type="Proteomes" id="UP000198607">
    <property type="component" value="Unassembled WGS sequence"/>
</dbReference>
<evidence type="ECO:0008006" key="4">
    <source>
        <dbReference type="Google" id="ProtNLM"/>
    </source>
</evidence>
<feature type="region of interest" description="Disordered" evidence="1">
    <location>
        <begin position="1"/>
        <end position="26"/>
    </location>
</feature>
<organism evidence="2 3">
    <name type="scientific">Propionivibrio dicarboxylicus</name>
    <dbReference type="NCBI Taxonomy" id="83767"/>
    <lineage>
        <taxon>Bacteria</taxon>
        <taxon>Pseudomonadati</taxon>
        <taxon>Pseudomonadota</taxon>
        <taxon>Betaproteobacteria</taxon>
        <taxon>Rhodocyclales</taxon>
        <taxon>Rhodocyclaceae</taxon>
        <taxon>Propionivibrio</taxon>
    </lineage>
</organism>
<dbReference type="InterPro" id="IPR021327">
    <property type="entry name" value="DUF2934"/>
</dbReference>
<dbReference type="RefSeq" id="WP_143009786.1">
    <property type="nucleotide sequence ID" value="NZ_FNCY01000004.1"/>
</dbReference>
<dbReference type="OrthoDB" id="8566543at2"/>
<protein>
    <recommendedName>
        <fullName evidence="4">DUF2934 domain-containing protein</fullName>
    </recommendedName>
</protein>
<evidence type="ECO:0000256" key="1">
    <source>
        <dbReference type="SAM" id="MobiDB-lite"/>
    </source>
</evidence>
<name>A0A1G8AB11_9RHOO</name>
<dbReference type="AlphaFoldDB" id="A0A1G8AB11"/>